<evidence type="ECO:0000313" key="1">
    <source>
        <dbReference type="EMBL" id="KAE8319598.1"/>
    </source>
</evidence>
<keyword evidence="2" id="KW-1185">Reference proteome</keyword>
<dbReference type="Proteomes" id="UP000325433">
    <property type="component" value="Unassembled WGS sequence"/>
</dbReference>
<protein>
    <submittedName>
        <fullName evidence="1">Uncharacterized protein</fullName>
    </submittedName>
</protein>
<dbReference type="EMBL" id="ML738293">
    <property type="protein sequence ID" value="KAE8319598.1"/>
    <property type="molecule type" value="Genomic_DNA"/>
</dbReference>
<accession>A0A5N6WGE8</accession>
<gene>
    <name evidence="1" type="ORF">BDV41DRAFT_517624</name>
</gene>
<reference evidence="2" key="1">
    <citation type="submission" date="2019-04" db="EMBL/GenBank/DDBJ databases">
        <title>Friends and foes A comparative genomics studyof 23 Aspergillus species from section Flavi.</title>
        <authorList>
            <consortium name="DOE Joint Genome Institute"/>
            <person name="Kjaerbolling I."/>
            <person name="Vesth T."/>
            <person name="Frisvad J.C."/>
            <person name="Nybo J.L."/>
            <person name="Theobald S."/>
            <person name="Kildgaard S."/>
            <person name="Isbrandt T."/>
            <person name="Kuo A."/>
            <person name="Sato A."/>
            <person name="Lyhne E.K."/>
            <person name="Kogle M.E."/>
            <person name="Wiebenga A."/>
            <person name="Kun R.S."/>
            <person name="Lubbers R.J."/>
            <person name="Makela M.R."/>
            <person name="Barry K."/>
            <person name="Chovatia M."/>
            <person name="Clum A."/>
            <person name="Daum C."/>
            <person name="Haridas S."/>
            <person name="He G."/>
            <person name="LaButti K."/>
            <person name="Lipzen A."/>
            <person name="Mondo S."/>
            <person name="Riley R."/>
            <person name="Salamov A."/>
            <person name="Simmons B.A."/>
            <person name="Magnuson J.K."/>
            <person name="Henrissat B."/>
            <person name="Mortensen U.H."/>
            <person name="Larsen T.O."/>
            <person name="Devries R.P."/>
            <person name="Grigoriev I.V."/>
            <person name="Machida M."/>
            <person name="Baker S.E."/>
            <person name="Andersen M.R."/>
        </authorList>
    </citation>
    <scope>NUCLEOTIDE SEQUENCE [LARGE SCALE GENOMIC DNA]</scope>
    <source>
        <strain evidence="2">CBS 130015</strain>
    </source>
</reference>
<organism evidence="1 2">
    <name type="scientific">Aspergillus transmontanensis</name>
    <dbReference type="NCBI Taxonomy" id="1034304"/>
    <lineage>
        <taxon>Eukaryota</taxon>
        <taxon>Fungi</taxon>
        <taxon>Dikarya</taxon>
        <taxon>Ascomycota</taxon>
        <taxon>Pezizomycotina</taxon>
        <taxon>Eurotiomycetes</taxon>
        <taxon>Eurotiomycetidae</taxon>
        <taxon>Eurotiales</taxon>
        <taxon>Aspergillaceae</taxon>
        <taxon>Aspergillus</taxon>
        <taxon>Aspergillus subgen. Circumdati</taxon>
    </lineage>
</organism>
<proteinExistence type="predicted"/>
<evidence type="ECO:0000313" key="2">
    <source>
        <dbReference type="Proteomes" id="UP000325433"/>
    </source>
</evidence>
<sequence>MFYVVRSAHTETREATMDRLQGAAIHSTWSWPIMYLFCTLHSLLDLRSTGMFHS</sequence>
<dbReference type="AlphaFoldDB" id="A0A5N6WGE8"/>
<name>A0A5N6WGE8_9EURO</name>